<sequence>MLKFILKRMVMAIFTIWAIITIVFFMIRLKPGDPMAAGSKQLKGQALENFKKYYGLDKPLIVQYGKYLKNLFFHFDFGYSMVDSGKNVIKTIGKYAPVSASYGSIALVIQLMVGIPLGILAAFKRDTWIDKLLSVMILIGICLPFFVFASLVQYFFCVILKWFKVFSWGTFGGYFMPALALSFGGIATYCKYTRNSTLSVIGEDYIVTAKAKGVTKMALTFKHVLRNSLIPIITMVPPAVLGIFVGGLVTERIFSIPGLGDELTNSINSNDYPMIMGMTIVTSMAFVISLVVVDILYSVVDPRVKLS</sequence>
<dbReference type="OrthoDB" id="9773221at2"/>
<dbReference type="InterPro" id="IPR000515">
    <property type="entry name" value="MetI-like"/>
</dbReference>
<keyword evidence="4 7" id="KW-0812">Transmembrane</keyword>
<evidence type="ECO:0000256" key="2">
    <source>
        <dbReference type="ARBA" id="ARBA00022448"/>
    </source>
</evidence>
<feature type="transmembrane region" description="Helical" evidence="7">
    <location>
        <begin position="102"/>
        <end position="123"/>
    </location>
</feature>
<dbReference type="Gene3D" id="1.10.3720.10">
    <property type="entry name" value="MetI-like"/>
    <property type="match status" value="1"/>
</dbReference>
<feature type="transmembrane region" description="Helical" evidence="7">
    <location>
        <begin position="135"/>
        <end position="156"/>
    </location>
</feature>
<keyword evidence="2 7" id="KW-0813">Transport</keyword>
<evidence type="ECO:0000256" key="5">
    <source>
        <dbReference type="ARBA" id="ARBA00022989"/>
    </source>
</evidence>
<comment type="subcellular location">
    <subcellularLocation>
        <location evidence="1 7">Cell membrane</location>
        <topology evidence="1 7">Multi-pass membrane protein</topology>
    </subcellularLocation>
</comment>
<accession>A0A1M6QRB8</accession>
<evidence type="ECO:0000256" key="3">
    <source>
        <dbReference type="ARBA" id="ARBA00022475"/>
    </source>
</evidence>
<keyword evidence="10" id="KW-1185">Reference proteome</keyword>
<feature type="transmembrane region" description="Helical" evidence="7">
    <location>
        <begin position="274"/>
        <end position="297"/>
    </location>
</feature>
<dbReference type="Pfam" id="PF00528">
    <property type="entry name" value="BPD_transp_1"/>
    <property type="match status" value="1"/>
</dbReference>
<proteinExistence type="inferred from homology"/>
<evidence type="ECO:0000256" key="4">
    <source>
        <dbReference type="ARBA" id="ARBA00022692"/>
    </source>
</evidence>
<dbReference type="InterPro" id="IPR045621">
    <property type="entry name" value="BPD_transp_1_N"/>
</dbReference>
<protein>
    <submittedName>
        <fullName evidence="9">Oligopeptide transport system permease protein</fullName>
    </submittedName>
</protein>
<evidence type="ECO:0000256" key="7">
    <source>
        <dbReference type="RuleBase" id="RU363032"/>
    </source>
</evidence>
<keyword evidence="6 7" id="KW-0472">Membrane</keyword>
<dbReference type="GO" id="GO:0055085">
    <property type="term" value="P:transmembrane transport"/>
    <property type="evidence" value="ECO:0007669"/>
    <property type="project" value="InterPro"/>
</dbReference>
<evidence type="ECO:0000259" key="8">
    <source>
        <dbReference type="PROSITE" id="PS50928"/>
    </source>
</evidence>
<dbReference type="Proteomes" id="UP000183952">
    <property type="component" value="Unassembled WGS sequence"/>
</dbReference>
<dbReference type="PROSITE" id="PS50928">
    <property type="entry name" value="ABC_TM1"/>
    <property type="match status" value="1"/>
</dbReference>
<feature type="transmembrane region" description="Helical" evidence="7">
    <location>
        <begin position="9"/>
        <end position="27"/>
    </location>
</feature>
<dbReference type="InterPro" id="IPR035906">
    <property type="entry name" value="MetI-like_sf"/>
</dbReference>
<dbReference type="AlphaFoldDB" id="A0A1M6QRB8"/>
<evidence type="ECO:0000256" key="6">
    <source>
        <dbReference type="ARBA" id="ARBA00023136"/>
    </source>
</evidence>
<dbReference type="PANTHER" id="PTHR30465:SF74">
    <property type="entry name" value="OLIGOPEPTIDE TRANSPORT SYSTEM PERMEASE PROTEIN OPPB"/>
    <property type="match status" value="1"/>
</dbReference>
<dbReference type="EMBL" id="FRAD01000018">
    <property type="protein sequence ID" value="SHK22633.1"/>
    <property type="molecule type" value="Genomic_DNA"/>
</dbReference>
<dbReference type="GO" id="GO:0005886">
    <property type="term" value="C:plasma membrane"/>
    <property type="evidence" value="ECO:0007669"/>
    <property type="project" value="UniProtKB-SubCell"/>
</dbReference>
<feature type="transmembrane region" description="Helical" evidence="7">
    <location>
        <begin position="168"/>
        <end position="190"/>
    </location>
</feature>
<dbReference type="STRING" id="1121331.SAMN02745248_02082"/>
<reference evidence="9 10" key="1">
    <citation type="submission" date="2016-11" db="EMBL/GenBank/DDBJ databases">
        <authorList>
            <person name="Jaros S."/>
            <person name="Januszkiewicz K."/>
            <person name="Wedrychowicz H."/>
        </authorList>
    </citation>
    <scope>NUCLEOTIDE SEQUENCE [LARGE SCALE GENOMIC DNA]</scope>
    <source>
        <strain evidence="9 10">DSM 3090</strain>
    </source>
</reference>
<evidence type="ECO:0000313" key="9">
    <source>
        <dbReference type="EMBL" id="SHK22633.1"/>
    </source>
</evidence>
<evidence type="ECO:0000256" key="1">
    <source>
        <dbReference type="ARBA" id="ARBA00004651"/>
    </source>
</evidence>
<name>A0A1M6QRB8_9CLOT</name>
<organism evidence="9 10">
    <name type="scientific">Hathewaya proteolytica DSM 3090</name>
    <dbReference type="NCBI Taxonomy" id="1121331"/>
    <lineage>
        <taxon>Bacteria</taxon>
        <taxon>Bacillati</taxon>
        <taxon>Bacillota</taxon>
        <taxon>Clostridia</taxon>
        <taxon>Eubacteriales</taxon>
        <taxon>Clostridiaceae</taxon>
        <taxon>Hathewaya</taxon>
    </lineage>
</organism>
<dbReference type="RefSeq" id="WP_072904022.1">
    <property type="nucleotide sequence ID" value="NZ_FRAD01000018.1"/>
</dbReference>
<comment type="similarity">
    <text evidence="7">Belongs to the binding-protein-dependent transport system permease family.</text>
</comment>
<feature type="transmembrane region" description="Helical" evidence="7">
    <location>
        <begin position="229"/>
        <end position="254"/>
    </location>
</feature>
<keyword evidence="3" id="KW-1003">Cell membrane</keyword>
<feature type="domain" description="ABC transmembrane type-1" evidence="8">
    <location>
        <begin position="96"/>
        <end position="297"/>
    </location>
</feature>
<evidence type="ECO:0000313" key="10">
    <source>
        <dbReference type="Proteomes" id="UP000183952"/>
    </source>
</evidence>
<gene>
    <name evidence="9" type="ORF">SAMN02745248_02082</name>
</gene>
<keyword evidence="5 7" id="KW-1133">Transmembrane helix</keyword>
<dbReference type="PANTHER" id="PTHR30465">
    <property type="entry name" value="INNER MEMBRANE ABC TRANSPORTER"/>
    <property type="match status" value="1"/>
</dbReference>
<dbReference type="SUPFAM" id="SSF161098">
    <property type="entry name" value="MetI-like"/>
    <property type="match status" value="1"/>
</dbReference>
<dbReference type="CDD" id="cd06261">
    <property type="entry name" value="TM_PBP2"/>
    <property type="match status" value="1"/>
</dbReference>
<dbReference type="Pfam" id="PF19300">
    <property type="entry name" value="BPD_transp_1_N"/>
    <property type="match status" value="1"/>
</dbReference>